<gene>
    <name evidence="1" type="ORF">Cbre_JD11.016</name>
</gene>
<reference evidence="1" key="1">
    <citation type="journal article" date="2008" name="Genome Res.">
        <title>Multigenome DNA sequence conservation identifies Hox cis-regulatory elements.</title>
        <authorList>
            <person name="Kuntz S.G."/>
            <person name="Schwarz E.M."/>
            <person name="DeModena J.A."/>
            <person name="De Buysscher T."/>
            <person name="Trout D."/>
            <person name="Shizuya H."/>
            <person name="Sternberg P.W."/>
            <person name="Wold B.J."/>
        </authorList>
    </citation>
    <scope>NUCLEOTIDE SEQUENCE</scope>
    <source>
        <strain evidence="1">CB5161</strain>
    </source>
</reference>
<organism evidence="1">
    <name type="scientific">Caenorhabditis brenneri</name>
    <name type="common">Nematode worm</name>
    <dbReference type="NCBI Taxonomy" id="135651"/>
    <lineage>
        <taxon>Eukaryota</taxon>
        <taxon>Metazoa</taxon>
        <taxon>Ecdysozoa</taxon>
        <taxon>Nematoda</taxon>
        <taxon>Chromadorea</taxon>
        <taxon>Rhabditida</taxon>
        <taxon>Rhabditina</taxon>
        <taxon>Rhabditomorpha</taxon>
        <taxon>Rhabditoidea</taxon>
        <taxon>Rhabditidae</taxon>
        <taxon>Peloderinae</taxon>
        <taxon>Caenorhabditis</taxon>
    </lineage>
</organism>
<accession>B6VBJ9</accession>
<dbReference type="AlphaFoldDB" id="B6VBJ9"/>
<sequence length="71" mass="8132">MFSMIDIESRTKTHRYTAAVRYFPDKNGSIFSFPYISLKERSHGPMGESLVPLDQLVPKKHNGPITKRLVP</sequence>
<dbReference type="EMBL" id="FJ362363">
    <property type="protein sequence ID" value="ACI49092.1"/>
    <property type="molecule type" value="Genomic_DNA"/>
</dbReference>
<evidence type="ECO:0000313" key="1">
    <source>
        <dbReference type="EMBL" id="ACI49092.1"/>
    </source>
</evidence>
<protein>
    <submittedName>
        <fullName evidence="1">Uncharacterized protein</fullName>
    </submittedName>
</protein>
<proteinExistence type="predicted"/>
<name>B6VBJ9_CAEBE</name>